<sequence length="273" mass="28853">MFDQPQQVTMQRARGRAAVALSARAGRTALDRLHQSGSAKAMLPRCHGPVPEVVFLNTAGGITGGDRLEYALDLGAGARAVATTQTAERVYASSGGAGAIDVAMKVGTGARLHWMPQETILFDRAALDRRTTISLEGDASCLVAETLVLGRAAMGEIVRTLDATDRRRVTRDGIPVLAEPIRLTSDVLARDDAAGLSGAKALATVALVAPGAEDAMASVRRLLEVEGVDAAASAWDGKCVVRMMAREAWPLRRLVARVLVQLGQGPLPRVWQT</sequence>
<keyword evidence="5" id="KW-1185">Reference proteome</keyword>
<dbReference type="GO" id="GO:0016151">
    <property type="term" value="F:nickel cation binding"/>
    <property type="evidence" value="ECO:0007669"/>
    <property type="project" value="UniProtKB-UniRule"/>
</dbReference>
<keyword evidence="3" id="KW-0963">Cytoplasm</keyword>
<dbReference type="RefSeq" id="WP_093421721.1">
    <property type="nucleotide sequence ID" value="NZ_FOXA01000008.1"/>
</dbReference>
<dbReference type="InterPro" id="IPR002669">
    <property type="entry name" value="UreD"/>
</dbReference>
<name>A0A1I5R6Z5_9RHOB</name>
<dbReference type="Pfam" id="PF01774">
    <property type="entry name" value="UreD"/>
    <property type="match status" value="1"/>
</dbReference>
<dbReference type="Proteomes" id="UP000199356">
    <property type="component" value="Unassembled WGS sequence"/>
</dbReference>
<dbReference type="AlphaFoldDB" id="A0A1I5R6Z5"/>
<dbReference type="HAMAP" id="MF_01384">
    <property type="entry name" value="UreD"/>
    <property type="match status" value="1"/>
</dbReference>
<dbReference type="PANTHER" id="PTHR33643">
    <property type="entry name" value="UREASE ACCESSORY PROTEIN D"/>
    <property type="match status" value="1"/>
</dbReference>
<dbReference type="EMBL" id="FOXA01000008">
    <property type="protein sequence ID" value="SFP54308.1"/>
    <property type="molecule type" value="Genomic_DNA"/>
</dbReference>
<comment type="function">
    <text evidence="3">Required for maturation of urease via the functional incorporation of the urease nickel metallocenter.</text>
</comment>
<evidence type="ECO:0000256" key="1">
    <source>
        <dbReference type="ARBA" id="ARBA00007177"/>
    </source>
</evidence>
<evidence type="ECO:0000256" key="2">
    <source>
        <dbReference type="ARBA" id="ARBA00023186"/>
    </source>
</evidence>
<proteinExistence type="inferred from homology"/>
<organism evidence="4 5">
    <name type="scientific">Tranquillimonas alkanivorans</name>
    <dbReference type="NCBI Taxonomy" id="441119"/>
    <lineage>
        <taxon>Bacteria</taxon>
        <taxon>Pseudomonadati</taxon>
        <taxon>Pseudomonadota</taxon>
        <taxon>Alphaproteobacteria</taxon>
        <taxon>Rhodobacterales</taxon>
        <taxon>Roseobacteraceae</taxon>
        <taxon>Tranquillimonas</taxon>
    </lineage>
</organism>
<evidence type="ECO:0000313" key="5">
    <source>
        <dbReference type="Proteomes" id="UP000199356"/>
    </source>
</evidence>
<dbReference type="STRING" id="441119.SAMN04488047_10826"/>
<comment type="subcellular location">
    <subcellularLocation>
        <location evidence="3">Cytoplasm</location>
    </subcellularLocation>
</comment>
<accession>A0A1I5R6Z5</accession>
<reference evidence="4 5" key="1">
    <citation type="submission" date="2016-10" db="EMBL/GenBank/DDBJ databases">
        <authorList>
            <person name="de Groot N.N."/>
        </authorList>
    </citation>
    <scope>NUCLEOTIDE SEQUENCE [LARGE SCALE GENOMIC DNA]</scope>
    <source>
        <strain evidence="4 5">DSM 19547</strain>
    </source>
</reference>
<evidence type="ECO:0000313" key="4">
    <source>
        <dbReference type="EMBL" id="SFP54308.1"/>
    </source>
</evidence>
<keyword evidence="2 3" id="KW-0143">Chaperone</keyword>
<comment type="subunit">
    <text evidence="3">UreD, UreF and UreG form a complex that acts as a GTP-hydrolysis-dependent molecular chaperone, activating the urease apoprotein by helping to assemble the nickel containing metallocenter of UreC. The UreE protein probably delivers the nickel.</text>
</comment>
<protein>
    <recommendedName>
        <fullName evidence="3">Urease accessory protein UreD</fullName>
    </recommendedName>
</protein>
<dbReference type="PANTHER" id="PTHR33643:SF1">
    <property type="entry name" value="UREASE ACCESSORY PROTEIN D"/>
    <property type="match status" value="1"/>
</dbReference>
<comment type="similarity">
    <text evidence="1 3">Belongs to the UreD family.</text>
</comment>
<gene>
    <name evidence="3" type="primary">ureD</name>
    <name evidence="4" type="ORF">SAMN04488047_10826</name>
</gene>
<evidence type="ECO:0000256" key="3">
    <source>
        <dbReference type="HAMAP-Rule" id="MF_01384"/>
    </source>
</evidence>
<dbReference type="OrthoDB" id="9798842at2"/>
<keyword evidence="3" id="KW-0996">Nickel insertion</keyword>
<dbReference type="GO" id="GO:0005737">
    <property type="term" value="C:cytoplasm"/>
    <property type="evidence" value="ECO:0007669"/>
    <property type="project" value="UniProtKB-SubCell"/>
</dbReference>